<accession>A0ABW7BWJ4</accession>
<dbReference type="Pfam" id="PF10823">
    <property type="entry name" value="DUF2568"/>
    <property type="match status" value="1"/>
</dbReference>
<feature type="transmembrane region" description="Helical" evidence="2">
    <location>
        <begin position="91"/>
        <end position="109"/>
    </location>
</feature>
<keyword evidence="2" id="KW-0812">Transmembrane</keyword>
<evidence type="ECO:0000256" key="1">
    <source>
        <dbReference type="SAM" id="MobiDB-lite"/>
    </source>
</evidence>
<dbReference type="EMBL" id="JBICZW010000015">
    <property type="protein sequence ID" value="MFG3191884.1"/>
    <property type="molecule type" value="Genomic_DNA"/>
</dbReference>
<reference evidence="3 4" key="1">
    <citation type="submission" date="2024-10" db="EMBL/GenBank/DDBJ databases">
        <title>The Natural Products Discovery Center: Release of the First 8490 Sequenced Strains for Exploring Actinobacteria Biosynthetic Diversity.</title>
        <authorList>
            <person name="Kalkreuter E."/>
            <person name="Kautsar S.A."/>
            <person name="Yang D."/>
            <person name="Bader C.D."/>
            <person name="Teijaro C.N."/>
            <person name="Fluegel L."/>
            <person name="Davis C.M."/>
            <person name="Simpson J.R."/>
            <person name="Lauterbach L."/>
            <person name="Steele A.D."/>
            <person name="Gui C."/>
            <person name="Meng S."/>
            <person name="Li G."/>
            <person name="Viehrig K."/>
            <person name="Ye F."/>
            <person name="Su P."/>
            <person name="Kiefer A.F."/>
            <person name="Nichols A."/>
            <person name="Cepeda A.J."/>
            <person name="Yan W."/>
            <person name="Fan B."/>
            <person name="Jiang Y."/>
            <person name="Adhikari A."/>
            <person name="Zheng C.-J."/>
            <person name="Schuster L."/>
            <person name="Cowan T.M."/>
            <person name="Smanski M.J."/>
            <person name="Chevrette M.G."/>
            <person name="De Carvalho L.P.S."/>
            <person name="Shen B."/>
        </authorList>
    </citation>
    <scope>NUCLEOTIDE SEQUENCE [LARGE SCALE GENOMIC DNA]</scope>
    <source>
        <strain evidence="3 4">NPDC048229</strain>
    </source>
</reference>
<name>A0ABW7BWJ4_9ACTN</name>
<keyword evidence="4" id="KW-1185">Reference proteome</keyword>
<dbReference type="Proteomes" id="UP001604282">
    <property type="component" value="Unassembled WGS sequence"/>
</dbReference>
<feature type="transmembrane region" description="Helical" evidence="2">
    <location>
        <begin position="34"/>
        <end position="57"/>
    </location>
</feature>
<protein>
    <submittedName>
        <fullName evidence="3">YrdB family protein</fullName>
    </submittedName>
</protein>
<comment type="caution">
    <text evidence="3">The sequence shown here is derived from an EMBL/GenBank/DDBJ whole genome shotgun (WGS) entry which is preliminary data.</text>
</comment>
<dbReference type="RefSeq" id="WP_189850898.1">
    <property type="nucleotide sequence ID" value="NZ_BMVV01000013.1"/>
</dbReference>
<organism evidence="3 4">
    <name type="scientific">Streptomyces omiyaensis</name>
    <dbReference type="NCBI Taxonomy" id="68247"/>
    <lineage>
        <taxon>Bacteria</taxon>
        <taxon>Bacillati</taxon>
        <taxon>Actinomycetota</taxon>
        <taxon>Actinomycetes</taxon>
        <taxon>Kitasatosporales</taxon>
        <taxon>Streptomycetaceae</taxon>
        <taxon>Streptomyces</taxon>
    </lineage>
</organism>
<evidence type="ECO:0000313" key="4">
    <source>
        <dbReference type="Proteomes" id="UP001604282"/>
    </source>
</evidence>
<evidence type="ECO:0000256" key="2">
    <source>
        <dbReference type="SAM" id="Phobius"/>
    </source>
</evidence>
<feature type="transmembrane region" description="Helical" evidence="2">
    <location>
        <begin position="7"/>
        <end position="28"/>
    </location>
</feature>
<evidence type="ECO:0000313" key="3">
    <source>
        <dbReference type="EMBL" id="MFG3191884.1"/>
    </source>
</evidence>
<feature type="transmembrane region" description="Helical" evidence="2">
    <location>
        <begin position="64"/>
        <end position="85"/>
    </location>
</feature>
<gene>
    <name evidence="3" type="ORF">ACGFYS_23420</name>
</gene>
<sequence>MRAARVLNDLLAFVWELLALGLLTWWGWSAGGAVWLRLAAAVAVPGAAAALWGLFAAPKARFRVPLAGVLAVKALVFGAASLALADLGHGTAAVVFGAVAAVNTALVTAQRRAFPLGGTAGHAAGEGGRRAPAAPGGGPSPLA</sequence>
<keyword evidence="2" id="KW-0472">Membrane</keyword>
<proteinExistence type="predicted"/>
<feature type="region of interest" description="Disordered" evidence="1">
    <location>
        <begin position="121"/>
        <end position="143"/>
    </location>
</feature>
<keyword evidence="2" id="KW-1133">Transmembrane helix</keyword>
<dbReference type="InterPro" id="IPR021214">
    <property type="entry name" value="DUF2568"/>
</dbReference>